<reference evidence="1" key="1">
    <citation type="submission" date="2016-10" db="EMBL/GenBank/DDBJ databases">
        <title>Sequence of Gallionella enrichment culture.</title>
        <authorList>
            <person name="Poehlein A."/>
            <person name="Muehling M."/>
            <person name="Daniel R."/>
        </authorList>
    </citation>
    <scope>NUCLEOTIDE SEQUENCE</scope>
</reference>
<organism evidence="1">
    <name type="scientific">mine drainage metagenome</name>
    <dbReference type="NCBI Taxonomy" id="410659"/>
    <lineage>
        <taxon>unclassified sequences</taxon>
        <taxon>metagenomes</taxon>
        <taxon>ecological metagenomes</taxon>
    </lineage>
</organism>
<gene>
    <name evidence="1" type="ORF">GALL_379290</name>
</gene>
<dbReference type="EMBL" id="MLJW01001077">
    <property type="protein sequence ID" value="OIQ80323.1"/>
    <property type="molecule type" value="Genomic_DNA"/>
</dbReference>
<name>A0A1J5QS61_9ZZZZ</name>
<accession>A0A1J5QS61</accession>
<comment type="caution">
    <text evidence="1">The sequence shown here is derived from an EMBL/GenBank/DDBJ whole genome shotgun (WGS) entry which is preliminary data.</text>
</comment>
<dbReference type="AlphaFoldDB" id="A0A1J5QS61"/>
<evidence type="ECO:0000313" key="1">
    <source>
        <dbReference type="EMBL" id="OIQ80323.1"/>
    </source>
</evidence>
<protein>
    <submittedName>
        <fullName evidence="1">Uncharacterized protein</fullName>
    </submittedName>
</protein>
<proteinExistence type="predicted"/>
<sequence>MRQHFGQHRIDSKLCRHRASRGPLVAGKQHHFQSQLAQAGNGRPGIRLDGIGNRDQTRQLAIGGEINRRRSLGGKTVGMGLQRGAIDAVLLQQLPGPQQQVVAVHHAQDALSRKRTETFDLHGGKIAAFCRSHDGFCQRML</sequence>